<dbReference type="Gene3D" id="3.30.470.20">
    <property type="entry name" value="ATP-grasp fold, B domain"/>
    <property type="match status" value="1"/>
</dbReference>
<dbReference type="InterPro" id="IPR011761">
    <property type="entry name" value="ATP-grasp"/>
</dbReference>
<keyword evidence="1" id="KW-0547">Nucleotide-binding</keyword>
<evidence type="ECO:0000259" key="2">
    <source>
        <dbReference type="PROSITE" id="PS50975"/>
    </source>
</evidence>
<organism evidence="3 4">
    <name type="scientific">Kroppenstedtia guangzhouensis</name>
    <dbReference type="NCBI Taxonomy" id="1274356"/>
    <lineage>
        <taxon>Bacteria</taxon>
        <taxon>Bacillati</taxon>
        <taxon>Bacillota</taxon>
        <taxon>Bacilli</taxon>
        <taxon>Bacillales</taxon>
        <taxon>Thermoactinomycetaceae</taxon>
        <taxon>Kroppenstedtia</taxon>
    </lineage>
</organism>
<evidence type="ECO:0000313" key="4">
    <source>
        <dbReference type="Proteomes" id="UP000617979"/>
    </source>
</evidence>
<keyword evidence="4" id="KW-1185">Reference proteome</keyword>
<dbReference type="Pfam" id="PF14398">
    <property type="entry name" value="ATPgrasp_YheCD"/>
    <property type="match status" value="1"/>
</dbReference>
<dbReference type="PANTHER" id="PTHR21621">
    <property type="entry name" value="RIBOSOMAL PROTEIN S6 MODIFICATION PROTEIN"/>
    <property type="match status" value="1"/>
</dbReference>
<reference evidence="4" key="1">
    <citation type="journal article" date="2019" name="Int. J. Syst. Evol. Microbiol.">
        <title>The Global Catalogue of Microorganisms (GCM) 10K type strain sequencing project: providing services to taxonomists for standard genome sequencing and annotation.</title>
        <authorList>
            <consortium name="The Broad Institute Genomics Platform"/>
            <consortium name="The Broad Institute Genome Sequencing Center for Infectious Disease"/>
            <person name="Wu L."/>
            <person name="Ma J."/>
        </authorList>
    </citation>
    <scope>NUCLEOTIDE SEQUENCE [LARGE SCALE GENOMIC DNA]</scope>
    <source>
        <strain evidence="4">CGMCC 1.12404</strain>
    </source>
</reference>
<proteinExistence type="predicted"/>
<dbReference type="PROSITE" id="PS50975">
    <property type="entry name" value="ATP_GRASP"/>
    <property type="match status" value="1"/>
</dbReference>
<gene>
    <name evidence="3" type="ORF">GCM10007416_19410</name>
</gene>
<accession>A0ABQ1GLT3</accession>
<comment type="caution">
    <text evidence="3">The sequence shown here is derived from an EMBL/GenBank/DDBJ whole genome shotgun (WGS) entry which is preliminary data.</text>
</comment>
<evidence type="ECO:0000256" key="1">
    <source>
        <dbReference type="PROSITE-ProRule" id="PRU00409"/>
    </source>
</evidence>
<dbReference type="SUPFAM" id="SSF56059">
    <property type="entry name" value="Glutathione synthetase ATP-binding domain-like"/>
    <property type="match status" value="1"/>
</dbReference>
<protein>
    <recommendedName>
        <fullName evidence="2">ATP-grasp domain-containing protein</fullName>
    </recommendedName>
</protein>
<dbReference type="Proteomes" id="UP000617979">
    <property type="component" value="Unassembled WGS sequence"/>
</dbReference>
<dbReference type="PANTHER" id="PTHR21621:SF0">
    <property type="entry name" value="BETA-CITRYLGLUTAMATE SYNTHASE B-RELATED"/>
    <property type="match status" value="1"/>
</dbReference>
<dbReference type="RefSeq" id="WP_188432366.1">
    <property type="nucleotide sequence ID" value="NZ_BMEX01000005.1"/>
</dbReference>
<dbReference type="EMBL" id="BMEX01000005">
    <property type="protein sequence ID" value="GGA46365.1"/>
    <property type="molecule type" value="Genomic_DNA"/>
</dbReference>
<feature type="domain" description="ATP-grasp" evidence="2">
    <location>
        <begin position="25"/>
        <end position="253"/>
    </location>
</feature>
<name>A0ABQ1GLT3_9BACL</name>
<keyword evidence="1" id="KW-0067">ATP-binding</keyword>
<dbReference type="InterPro" id="IPR026838">
    <property type="entry name" value="YheC/D"/>
</dbReference>
<evidence type="ECO:0000313" key="3">
    <source>
        <dbReference type="EMBL" id="GGA46365.1"/>
    </source>
</evidence>
<sequence length="253" mass="29632">MAVMQYKRKYRQIASKGLKHVVMWQHPHLRSCLPETIWYSEENIKKMLKQSPSVFVKPDKGGGGSGIIRVRKLIPRFEVCFRKNCRMVEERDLGRMVGRLLSPSRRYILQEGVELATIEGRPFDIRVLLQKPGNRWILSGMVAKVAARGRFVTNHCKGGQPMDMKKALQFMDGEGIFPERVMRDLAKISYLTAEVLERRFPGLKELGIDVGLDWMGKPWIFEVNTRPYFRMFSKIRNPSMYRRIMNNHYRIIK</sequence>